<evidence type="ECO:0000313" key="1">
    <source>
        <dbReference type="EMBL" id="RCN45523.1"/>
    </source>
</evidence>
<protein>
    <submittedName>
        <fullName evidence="1">Uncharacterized protein</fullName>
    </submittedName>
</protein>
<gene>
    <name evidence="1" type="ORF">ANCCAN_08452</name>
</gene>
<dbReference type="STRING" id="29170.A0A368GMB2"/>
<evidence type="ECO:0000313" key="2">
    <source>
        <dbReference type="Proteomes" id="UP000252519"/>
    </source>
</evidence>
<proteinExistence type="predicted"/>
<dbReference type="OrthoDB" id="48317at2759"/>
<keyword evidence="2" id="KW-1185">Reference proteome</keyword>
<dbReference type="Proteomes" id="UP000252519">
    <property type="component" value="Unassembled WGS sequence"/>
</dbReference>
<accession>A0A368GMB2</accession>
<organism evidence="1 2">
    <name type="scientific">Ancylostoma caninum</name>
    <name type="common">Dog hookworm</name>
    <dbReference type="NCBI Taxonomy" id="29170"/>
    <lineage>
        <taxon>Eukaryota</taxon>
        <taxon>Metazoa</taxon>
        <taxon>Ecdysozoa</taxon>
        <taxon>Nematoda</taxon>
        <taxon>Chromadorea</taxon>
        <taxon>Rhabditida</taxon>
        <taxon>Rhabditina</taxon>
        <taxon>Rhabditomorpha</taxon>
        <taxon>Strongyloidea</taxon>
        <taxon>Ancylostomatidae</taxon>
        <taxon>Ancylostomatinae</taxon>
        <taxon>Ancylostoma</taxon>
    </lineage>
</organism>
<sequence length="76" mass="8635">MGVWRNSVHVSVVSPMMRDTDRYGFLLGLASTAAKHFSRSYEIVPIVERVQPFEELPSAYEKVSLLHGRGKTVLTW</sequence>
<dbReference type="AlphaFoldDB" id="A0A368GMB2"/>
<dbReference type="EMBL" id="JOJR01000099">
    <property type="protein sequence ID" value="RCN45523.1"/>
    <property type="molecule type" value="Genomic_DNA"/>
</dbReference>
<reference evidence="1 2" key="1">
    <citation type="submission" date="2014-10" db="EMBL/GenBank/DDBJ databases">
        <title>Draft genome of the hookworm Ancylostoma caninum.</title>
        <authorList>
            <person name="Mitreva M."/>
        </authorList>
    </citation>
    <scope>NUCLEOTIDE SEQUENCE [LARGE SCALE GENOMIC DNA]</scope>
    <source>
        <strain evidence="1 2">Baltimore</strain>
    </source>
</reference>
<name>A0A368GMB2_ANCCA</name>
<comment type="caution">
    <text evidence="1">The sequence shown here is derived from an EMBL/GenBank/DDBJ whole genome shotgun (WGS) entry which is preliminary data.</text>
</comment>